<reference evidence="10" key="2">
    <citation type="submission" date="2023-07" db="EMBL/GenBank/DDBJ databases">
        <authorList>
            <person name="McDonnell B."/>
        </authorList>
    </citation>
    <scope>NUCLEOTIDE SEQUENCE</scope>
    <source>
        <strain evidence="10">UC06</strain>
        <plasmid evidence="10">pUC06D</plasmid>
    </source>
</reference>
<keyword evidence="3 8" id="KW-0812">Transmembrane</keyword>
<dbReference type="RefSeq" id="WP_081213850.1">
    <property type="nucleotide sequence ID" value="NZ_CP016736.2"/>
</dbReference>
<keyword evidence="6" id="KW-0051">Antiviral defense</keyword>
<evidence type="ECO:0000256" key="1">
    <source>
        <dbReference type="ARBA" id="ARBA00004236"/>
    </source>
</evidence>
<evidence type="ECO:0000256" key="5">
    <source>
        <dbReference type="ARBA" id="ARBA00022989"/>
    </source>
</evidence>
<geneLocation type="plasmid" evidence="10">
    <name>pUC06D</name>
</geneLocation>
<dbReference type="AlphaFoldDB" id="A0A1V0NY73"/>
<keyword evidence="7 8" id="KW-0472">Membrane</keyword>
<comment type="subcellular location">
    <subcellularLocation>
        <location evidence="1">Cell membrane</location>
    </subcellularLocation>
</comment>
<dbReference type="InterPro" id="IPR043760">
    <property type="entry name" value="PycTM_dom"/>
</dbReference>
<evidence type="ECO:0000256" key="2">
    <source>
        <dbReference type="ARBA" id="ARBA00022475"/>
    </source>
</evidence>
<evidence type="ECO:0000256" key="7">
    <source>
        <dbReference type="ARBA" id="ARBA00023136"/>
    </source>
</evidence>
<protein>
    <submittedName>
        <fullName evidence="10">DUF5706 domain-containing protein</fullName>
    </submittedName>
</protein>
<accession>A0A1V0NY73</accession>
<proteinExistence type="predicted"/>
<dbReference type="GO" id="GO:0000166">
    <property type="term" value="F:nucleotide binding"/>
    <property type="evidence" value="ECO:0007669"/>
    <property type="project" value="UniProtKB-KW"/>
</dbReference>
<dbReference type="Proteomes" id="UP000192095">
    <property type="component" value="Plasmid pUC06D"/>
</dbReference>
<evidence type="ECO:0000256" key="4">
    <source>
        <dbReference type="ARBA" id="ARBA00022741"/>
    </source>
</evidence>
<evidence type="ECO:0000256" key="8">
    <source>
        <dbReference type="SAM" id="Phobius"/>
    </source>
</evidence>
<organism evidence="10">
    <name type="scientific">Lactococcus lactis subsp. lactis</name>
    <name type="common">Streptococcus lactis</name>
    <dbReference type="NCBI Taxonomy" id="1360"/>
    <lineage>
        <taxon>Bacteria</taxon>
        <taxon>Bacillati</taxon>
        <taxon>Bacillota</taxon>
        <taxon>Bacilli</taxon>
        <taxon>Lactobacillales</taxon>
        <taxon>Streptococcaceae</taxon>
        <taxon>Lactococcus</taxon>
    </lineage>
</organism>
<keyword evidence="4" id="KW-0547">Nucleotide-binding</keyword>
<feature type="transmembrane region" description="Helical" evidence="8">
    <location>
        <begin position="74"/>
        <end position="96"/>
    </location>
</feature>
<sequence>MSNKEKKYTEQKEDLLDRLDRILEWIKACDTKSSVLLAGIGIAATVLTSDRFLSKENQLFKYFTKNLRFINFNFLYLAFFAFFILLILTGVILFVIELTPSLISRRNKNKETNSLYFFGTIHKKKLDEFKDEYKKKKNKSDIDDLLNQVYFNAKICQHKYMCATWGIRTTTIGILGVFIMFILGIIIVK</sequence>
<gene>
    <name evidence="10" type="ORF">LLUC06_04155</name>
</gene>
<evidence type="ECO:0000313" key="10">
    <source>
        <dbReference type="EMBL" id="ARE19545.2"/>
    </source>
</evidence>
<name>A0A1V0NY73_LACLL</name>
<keyword evidence="5 8" id="KW-1133">Transmembrane helix</keyword>
<reference evidence="10" key="1">
    <citation type="journal article" date="2017" name="BMC Genomics">
        <title>Comparative and functional genomics of the Lactococcus lactis taxon; insights into evolution and niche adaptation.</title>
        <authorList>
            <person name="Kelleher P."/>
            <person name="Bottacini F."/>
            <person name="Mahony J."/>
            <person name="Kilcawley K.N."/>
            <person name="van Sinderen D."/>
        </authorList>
    </citation>
    <scope>NUCLEOTIDE SEQUENCE [LARGE SCALE GENOMIC DNA]</scope>
    <source>
        <strain evidence="10">UC06</strain>
    </source>
</reference>
<evidence type="ECO:0000256" key="3">
    <source>
        <dbReference type="ARBA" id="ARBA00022692"/>
    </source>
</evidence>
<feature type="transmembrane region" description="Helical" evidence="8">
    <location>
        <begin position="167"/>
        <end position="188"/>
    </location>
</feature>
<keyword evidence="2" id="KW-1003">Cell membrane</keyword>
<keyword evidence="10" id="KW-0614">Plasmid</keyword>
<dbReference type="Pfam" id="PF18967">
    <property type="entry name" value="PycTM"/>
    <property type="match status" value="1"/>
</dbReference>
<dbReference type="EMBL" id="CP016736">
    <property type="protein sequence ID" value="ARE19545.2"/>
    <property type="molecule type" value="Genomic_DNA"/>
</dbReference>
<dbReference type="GO" id="GO:0005886">
    <property type="term" value="C:plasma membrane"/>
    <property type="evidence" value="ECO:0007669"/>
    <property type="project" value="UniProtKB-SubCell"/>
</dbReference>
<evidence type="ECO:0000259" key="9">
    <source>
        <dbReference type="Pfam" id="PF18967"/>
    </source>
</evidence>
<dbReference type="GO" id="GO:0051607">
    <property type="term" value="P:defense response to virus"/>
    <property type="evidence" value="ECO:0007669"/>
    <property type="project" value="UniProtKB-KW"/>
</dbReference>
<evidence type="ECO:0000256" key="6">
    <source>
        <dbReference type="ARBA" id="ARBA00023118"/>
    </source>
</evidence>
<feature type="domain" description="Pycsar effector protein" evidence="9">
    <location>
        <begin position="15"/>
        <end position="183"/>
    </location>
</feature>
<feature type="transmembrane region" description="Helical" evidence="8">
    <location>
        <begin position="35"/>
        <end position="53"/>
    </location>
</feature>